<dbReference type="Gene3D" id="1.10.150.130">
    <property type="match status" value="1"/>
</dbReference>
<dbReference type="Gene3D" id="1.10.443.10">
    <property type="entry name" value="Intergrase catalytic core"/>
    <property type="match status" value="1"/>
</dbReference>
<name>A0ABN3KSB2_9MICO</name>
<keyword evidence="6" id="KW-1185">Reference proteome</keyword>
<proteinExistence type="predicted"/>
<evidence type="ECO:0000256" key="2">
    <source>
        <dbReference type="ARBA" id="ARBA00023172"/>
    </source>
</evidence>
<reference evidence="5 6" key="1">
    <citation type="journal article" date="2019" name="Int. J. Syst. Evol. Microbiol.">
        <title>The Global Catalogue of Microorganisms (GCM) 10K type strain sequencing project: providing services to taxonomists for standard genome sequencing and annotation.</title>
        <authorList>
            <consortium name="The Broad Institute Genomics Platform"/>
            <consortium name="The Broad Institute Genome Sequencing Center for Infectious Disease"/>
            <person name="Wu L."/>
            <person name="Ma J."/>
        </authorList>
    </citation>
    <scope>NUCLEOTIDE SEQUENCE [LARGE SCALE GENOMIC DNA]</scope>
    <source>
        <strain evidence="5 6">JCM 16259</strain>
    </source>
</reference>
<dbReference type="EMBL" id="BAAARE010000001">
    <property type="protein sequence ID" value="GAA2468659.1"/>
    <property type="molecule type" value="Genomic_DNA"/>
</dbReference>
<dbReference type="RefSeq" id="WP_344252302.1">
    <property type="nucleotide sequence ID" value="NZ_BAAARE010000001.1"/>
</dbReference>
<feature type="domain" description="Core-binding (CB)" evidence="4">
    <location>
        <begin position="223"/>
        <end position="311"/>
    </location>
</feature>
<sequence length="478" mass="54028">MTTALRAARTDGLSLLDKLQEAVRPEFAMELIHTDPTHPVFARGQCRVIGCERGAWTKLLCNSHYGRWTHEGRRDLDLFATTTGPVVGGHSDRIDAFDLRGLPLQLRLEIAYSIQIRHDQRTIRLVPMMVNRLVRLVIAAKVGSLLDHGLERWTLLAHEHGLTDTGGRAMGQLRFAWRQALDLAEGLDAEAEFARDTWRAAALGARPSPKKVPPICFDHIPQRWLREAVKRACRYRLGAGKAFGSVSIDERALRWFAAFLHRHHPEVDAASGISREVLEHYLSWLTAAPELSGNTTNTYLVVLRSFLQACHRHDWMPGLSGRAALYLDELPPRPRPLPRFIPEFVMTQLEDPDNLALLPDETTRHLLILIQETGLRANDACLLEYNPVIIDSAGWPCLKYFNHKMTTEQLVPLSQRAADAVRAQQHHLDSRWPARCPKLFPSPHANPDGAQPFSYATLRHRLAAWQQQIAYTTRPASP</sequence>
<dbReference type="Proteomes" id="UP001500730">
    <property type="component" value="Unassembled WGS sequence"/>
</dbReference>
<dbReference type="InterPro" id="IPR044068">
    <property type="entry name" value="CB"/>
</dbReference>
<dbReference type="SUPFAM" id="SSF56349">
    <property type="entry name" value="DNA breaking-rejoining enzymes"/>
    <property type="match status" value="1"/>
</dbReference>
<dbReference type="InterPro" id="IPR013762">
    <property type="entry name" value="Integrase-like_cat_sf"/>
</dbReference>
<dbReference type="InterPro" id="IPR011010">
    <property type="entry name" value="DNA_brk_join_enz"/>
</dbReference>
<evidence type="ECO:0000313" key="5">
    <source>
        <dbReference type="EMBL" id="GAA2468659.1"/>
    </source>
</evidence>
<evidence type="ECO:0000256" key="3">
    <source>
        <dbReference type="PROSITE-ProRule" id="PRU01248"/>
    </source>
</evidence>
<evidence type="ECO:0000256" key="1">
    <source>
        <dbReference type="ARBA" id="ARBA00023125"/>
    </source>
</evidence>
<accession>A0ABN3KSB2</accession>
<dbReference type="PROSITE" id="PS51900">
    <property type="entry name" value="CB"/>
    <property type="match status" value="1"/>
</dbReference>
<organism evidence="5 6">
    <name type="scientific">Terrabacter carboxydivorans</name>
    <dbReference type="NCBI Taxonomy" id="619730"/>
    <lineage>
        <taxon>Bacteria</taxon>
        <taxon>Bacillati</taxon>
        <taxon>Actinomycetota</taxon>
        <taxon>Actinomycetes</taxon>
        <taxon>Micrococcales</taxon>
        <taxon>Intrasporangiaceae</taxon>
        <taxon>Terrabacter</taxon>
    </lineage>
</organism>
<protein>
    <recommendedName>
        <fullName evidence="4">Core-binding (CB) domain-containing protein</fullName>
    </recommendedName>
</protein>
<keyword evidence="1 3" id="KW-0238">DNA-binding</keyword>
<gene>
    <name evidence="5" type="ORF">GCM10009858_02500</name>
</gene>
<evidence type="ECO:0000313" key="6">
    <source>
        <dbReference type="Proteomes" id="UP001500730"/>
    </source>
</evidence>
<evidence type="ECO:0000259" key="4">
    <source>
        <dbReference type="PROSITE" id="PS51900"/>
    </source>
</evidence>
<keyword evidence="2" id="KW-0233">DNA recombination</keyword>
<dbReference type="InterPro" id="IPR010998">
    <property type="entry name" value="Integrase_recombinase_N"/>
</dbReference>
<comment type="caution">
    <text evidence="5">The sequence shown here is derived from an EMBL/GenBank/DDBJ whole genome shotgun (WGS) entry which is preliminary data.</text>
</comment>